<evidence type="ECO:0000256" key="1">
    <source>
        <dbReference type="ARBA" id="ARBA00004245"/>
    </source>
</evidence>
<dbReference type="AlphaFoldDB" id="A0A8K0G8T0"/>
<keyword evidence="3" id="KW-0206">Cytoskeleton</keyword>
<evidence type="ECO:0000256" key="2">
    <source>
        <dbReference type="ARBA" id="ARBA00022490"/>
    </source>
</evidence>
<dbReference type="GO" id="GO:0005856">
    <property type="term" value="C:cytoskeleton"/>
    <property type="evidence" value="ECO:0007669"/>
    <property type="project" value="UniProtKB-SubCell"/>
</dbReference>
<dbReference type="GO" id="GO:0007015">
    <property type="term" value="P:actin filament organization"/>
    <property type="evidence" value="ECO:0007669"/>
    <property type="project" value="TreeGrafter"/>
</dbReference>
<dbReference type="InterPro" id="IPR004934">
    <property type="entry name" value="TMOD"/>
</dbReference>
<evidence type="ECO:0000313" key="5">
    <source>
        <dbReference type="Proteomes" id="UP000801492"/>
    </source>
</evidence>
<comment type="caution">
    <text evidence="4">The sequence shown here is derived from an EMBL/GenBank/DDBJ whole genome shotgun (WGS) entry which is preliminary data.</text>
</comment>
<dbReference type="Proteomes" id="UP000801492">
    <property type="component" value="Unassembled WGS sequence"/>
</dbReference>
<protein>
    <recommendedName>
        <fullName evidence="6">Tropomodulin</fullName>
    </recommendedName>
</protein>
<evidence type="ECO:0008006" key="6">
    <source>
        <dbReference type="Google" id="ProtNLM"/>
    </source>
</evidence>
<dbReference type="Gene3D" id="3.80.10.10">
    <property type="entry name" value="Ribonuclease Inhibitor"/>
    <property type="match status" value="1"/>
</dbReference>
<keyword evidence="5" id="KW-1185">Reference proteome</keyword>
<gene>
    <name evidence="4" type="ORF">ILUMI_16570</name>
</gene>
<dbReference type="GO" id="GO:0051694">
    <property type="term" value="P:pointed-end actin filament capping"/>
    <property type="evidence" value="ECO:0007669"/>
    <property type="project" value="InterPro"/>
</dbReference>
<dbReference type="PANTHER" id="PTHR10901">
    <property type="entry name" value="TROPOMODULIN"/>
    <property type="match status" value="1"/>
</dbReference>
<comment type="subcellular location">
    <subcellularLocation>
        <location evidence="1">Cytoplasm</location>
        <location evidence="1">Cytoskeleton</location>
    </subcellularLocation>
</comment>
<dbReference type="PANTHER" id="PTHR10901:SF6">
    <property type="entry name" value="TROPOMODULIN, ISOFORM N"/>
    <property type="match status" value="1"/>
</dbReference>
<name>A0A8K0G8T0_IGNLU</name>
<dbReference type="Pfam" id="PF03250">
    <property type="entry name" value="Tropomodulin"/>
    <property type="match status" value="1"/>
</dbReference>
<reference evidence="4" key="1">
    <citation type="submission" date="2019-08" db="EMBL/GenBank/DDBJ databases">
        <title>The genome of the North American firefly Photinus pyralis.</title>
        <authorList>
            <consortium name="Photinus pyralis genome working group"/>
            <person name="Fallon T.R."/>
            <person name="Sander Lower S.E."/>
            <person name="Weng J.-K."/>
        </authorList>
    </citation>
    <scope>NUCLEOTIDE SEQUENCE</scope>
    <source>
        <strain evidence="4">TRF0915ILg1</strain>
        <tissue evidence="4">Whole body</tissue>
    </source>
</reference>
<dbReference type="InterPro" id="IPR032675">
    <property type="entry name" value="LRR_dom_sf"/>
</dbReference>
<evidence type="ECO:0000313" key="4">
    <source>
        <dbReference type="EMBL" id="KAF2889603.1"/>
    </source>
</evidence>
<dbReference type="GO" id="GO:0005523">
    <property type="term" value="F:tropomyosin binding"/>
    <property type="evidence" value="ECO:0007669"/>
    <property type="project" value="InterPro"/>
</dbReference>
<dbReference type="EMBL" id="VTPC01064770">
    <property type="protein sequence ID" value="KAF2889603.1"/>
    <property type="molecule type" value="Genomic_DNA"/>
</dbReference>
<proteinExistence type="predicted"/>
<accession>A0A8K0G8T0</accession>
<dbReference type="SUPFAM" id="SSF52047">
    <property type="entry name" value="RNI-like"/>
    <property type="match status" value="1"/>
</dbReference>
<dbReference type="GO" id="GO:0030239">
    <property type="term" value="P:myofibril assembly"/>
    <property type="evidence" value="ECO:0007669"/>
    <property type="project" value="TreeGrafter"/>
</dbReference>
<dbReference type="GO" id="GO:0030016">
    <property type="term" value="C:myofibril"/>
    <property type="evidence" value="ECO:0007669"/>
    <property type="project" value="TreeGrafter"/>
</dbReference>
<feature type="non-terminal residue" evidence="4">
    <location>
        <position position="297"/>
    </location>
</feature>
<organism evidence="4 5">
    <name type="scientific">Ignelater luminosus</name>
    <name type="common">Cucubano</name>
    <name type="synonym">Pyrophorus luminosus</name>
    <dbReference type="NCBI Taxonomy" id="2038154"/>
    <lineage>
        <taxon>Eukaryota</taxon>
        <taxon>Metazoa</taxon>
        <taxon>Ecdysozoa</taxon>
        <taxon>Arthropoda</taxon>
        <taxon>Hexapoda</taxon>
        <taxon>Insecta</taxon>
        <taxon>Pterygota</taxon>
        <taxon>Neoptera</taxon>
        <taxon>Endopterygota</taxon>
        <taxon>Coleoptera</taxon>
        <taxon>Polyphaga</taxon>
        <taxon>Elateriformia</taxon>
        <taxon>Elateroidea</taxon>
        <taxon>Elateridae</taxon>
        <taxon>Agrypninae</taxon>
        <taxon>Pyrophorini</taxon>
        <taxon>Ignelater</taxon>
    </lineage>
</organism>
<evidence type="ECO:0000256" key="3">
    <source>
        <dbReference type="ARBA" id="ARBA00023212"/>
    </source>
</evidence>
<dbReference type="SMART" id="SM00368">
    <property type="entry name" value="LRR_RI"/>
    <property type="match status" value="2"/>
</dbReference>
<sequence>MTTPAKLYGKDISAYDEVDVEDLLNKLSPEEINILAKEVDPDDSFLPPSQRCNYDCEKESTGPLNRKQLIEHINKQAIETPDIPEAKPYVAGVVRGKKWIPPDPPKREKDADEQIAIDLGDEYEHALRDASQEEIIDLAAILGFHSMMNQDQYHASLLNKGQPVGIGWDGITKASKQKIFPQDPPNNTNPDETLRQVKEDDSKLVDLNWNNIKNISDDKFDVLFDALANNTHLETLSLTNVGLTDKQAHKLADALEKNNTLKVLNVETNFISPTGIVRLVKSLLKTKTVEEFRATNQ</sequence>
<keyword evidence="2" id="KW-0963">Cytoplasm</keyword>
<dbReference type="OrthoDB" id="2163268at2759"/>